<dbReference type="InterPro" id="IPR045864">
    <property type="entry name" value="aa-tRNA-synth_II/BPL/LPL"/>
</dbReference>
<name>A0A9X8Y853_9FIRM</name>
<dbReference type="SUPFAM" id="SSF55681">
    <property type="entry name" value="Class II aaRS and biotin synthetases"/>
    <property type="match status" value="1"/>
</dbReference>
<keyword evidence="6" id="KW-1185">Reference proteome</keyword>
<reference evidence="5 6" key="1">
    <citation type="submission" date="2019-03" db="EMBL/GenBank/DDBJ databases">
        <title>Genomic Encyclopedia of Type Strains, Phase IV (KMG-IV): sequencing the most valuable type-strain genomes for metagenomic binning, comparative biology and taxonomic classification.</title>
        <authorList>
            <person name="Goeker M."/>
        </authorList>
    </citation>
    <scope>NUCLEOTIDE SEQUENCE [LARGE SCALE GENOMIC DNA]</scope>
    <source>
        <strain evidence="5 6">DSM 100433</strain>
    </source>
</reference>
<dbReference type="GO" id="GO:0004077">
    <property type="term" value="F:biotin--[biotin carboxyl-carrier protein] ligase activity"/>
    <property type="evidence" value="ECO:0007669"/>
    <property type="project" value="UniProtKB-EC"/>
</dbReference>
<proteinExistence type="predicted"/>
<dbReference type="Proteomes" id="UP000294682">
    <property type="component" value="Unassembled WGS sequence"/>
</dbReference>
<comment type="caution">
    <text evidence="5">The sequence shown here is derived from an EMBL/GenBank/DDBJ whole genome shotgun (WGS) entry which is preliminary data.</text>
</comment>
<evidence type="ECO:0000313" key="6">
    <source>
        <dbReference type="Proteomes" id="UP000294682"/>
    </source>
</evidence>
<dbReference type="AlphaFoldDB" id="A0A9X8Y853"/>
<dbReference type="NCBIfam" id="TIGR00121">
    <property type="entry name" value="birA_ligase"/>
    <property type="match status" value="1"/>
</dbReference>
<dbReference type="PANTHER" id="PTHR12835">
    <property type="entry name" value="BIOTIN PROTEIN LIGASE"/>
    <property type="match status" value="1"/>
</dbReference>
<dbReference type="Gene3D" id="3.30.930.10">
    <property type="entry name" value="Bira Bifunctional Protein, Domain 2"/>
    <property type="match status" value="1"/>
</dbReference>
<gene>
    <name evidence="5" type="ORF">EDD78_106155</name>
</gene>
<evidence type="ECO:0000313" key="5">
    <source>
        <dbReference type="EMBL" id="TCL43293.1"/>
    </source>
</evidence>
<feature type="domain" description="BPL/LPL catalytic" evidence="4">
    <location>
        <begin position="14"/>
        <end position="196"/>
    </location>
</feature>
<dbReference type="EC" id="6.3.4.15" evidence="3"/>
<dbReference type="EMBL" id="SLUK01000006">
    <property type="protein sequence ID" value="TCL43293.1"/>
    <property type="molecule type" value="Genomic_DNA"/>
</dbReference>
<dbReference type="Pfam" id="PF03099">
    <property type="entry name" value="BPL_LplA_LipB"/>
    <property type="match status" value="1"/>
</dbReference>
<keyword evidence="2" id="KW-0092">Biotin</keyword>
<dbReference type="InterPro" id="IPR004408">
    <property type="entry name" value="Biotin_CoA_COase_ligase"/>
</dbReference>
<evidence type="ECO:0000256" key="2">
    <source>
        <dbReference type="ARBA" id="ARBA00023267"/>
    </source>
</evidence>
<accession>A0A9X8Y853</accession>
<dbReference type="InterPro" id="IPR004143">
    <property type="entry name" value="BPL_LPL_catalytic"/>
</dbReference>
<sequence length="262" mass="28435">MLQREKLVSALKGDFFRDNLVLLEEAASTNLTLKELAAKGAPEGTAVFCERQSAGRGRLGRSFHSPAGEGIYLSVLLRPRGELTQAAALTSLAGVCVAQAIEDVCGLAPGIKWVNDVQVGGKKVCGILIESVIENGVPAWLVLGIGINVNNDPSAFPPELQEVATSLRAEAGQPFERERLAAALLDRLEESYRGFPQNLPLIRQECRRRMVTLGQRVVIRSQEECGVFLAEDIDEQFGLIVRDANGERQTLRSGEVSVRMAP</sequence>
<dbReference type="GO" id="GO:0016740">
    <property type="term" value="F:transferase activity"/>
    <property type="evidence" value="ECO:0007669"/>
    <property type="project" value="UniProtKB-ARBA"/>
</dbReference>
<dbReference type="GO" id="GO:0005737">
    <property type="term" value="C:cytoplasm"/>
    <property type="evidence" value="ECO:0007669"/>
    <property type="project" value="TreeGrafter"/>
</dbReference>
<organism evidence="5 6">
    <name type="scientific">Harryflintia acetispora</name>
    <dbReference type="NCBI Taxonomy" id="1849041"/>
    <lineage>
        <taxon>Bacteria</taxon>
        <taxon>Bacillati</taxon>
        <taxon>Bacillota</taxon>
        <taxon>Clostridia</taxon>
        <taxon>Eubacteriales</taxon>
        <taxon>Oscillospiraceae</taxon>
        <taxon>Harryflintia</taxon>
    </lineage>
</organism>
<evidence type="ECO:0000259" key="4">
    <source>
        <dbReference type="PROSITE" id="PS51733"/>
    </source>
</evidence>
<dbReference type="Gene3D" id="2.30.30.100">
    <property type="match status" value="1"/>
</dbReference>
<dbReference type="Pfam" id="PF02237">
    <property type="entry name" value="BPL_C"/>
    <property type="match status" value="1"/>
</dbReference>
<protein>
    <recommendedName>
        <fullName evidence="3">biotin--[biotin carboxyl-carrier protein] ligase</fullName>
        <ecNumber evidence="3">6.3.4.15</ecNumber>
    </recommendedName>
</protein>
<dbReference type="InterPro" id="IPR003142">
    <property type="entry name" value="BPL_C"/>
</dbReference>
<dbReference type="PANTHER" id="PTHR12835:SF5">
    <property type="entry name" value="BIOTIN--PROTEIN LIGASE"/>
    <property type="match status" value="1"/>
</dbReference>
<evidence type="ECO:0000256" key="1">
    <source>
        <dbReference type="ARBA" id="ARBA00022598"/>
    </source>
</evidence>
<evidence type="ECO:0000256" key="3">
    <source>
        <dbReference type="ARBA" id="ARBA00024227"/>
    </source>
</evidence>
<dbReference type="GO" id="GO:0009249">
    <property type="term" value="P:protein lipoylation"/>
    <property type="evidence" value="ECO:0007669"/>
    <property type="project" value="UniProtKB-ARBA"/>
</dbReference>
<dbReference type="CDD" id="cd16442">
    <property type="entry name" value="BPL"/>
    <property type="match status" value="1"/>
</dbReference>
<keyword evidence="1 5" id="KW-0436">Ligase</keyword>
<dbReference type="RefSeq" id="WP_165873164.1">
    <property type="nucleotide sequence ID" value="NZ_SLUK01000006.1"/>
</dbReference>
<dbReference type="PROSITE" id="PS51733">
    <property type="entry name" value="BPL_LPL_CATALYTIC"/>
    <property type="match status" value="1"/>
</dbReference>